<dbReference type="SMART" id="SM00568">
    <property type="entry name" value="GRAM"/>
    <property type="match status" value="1"/>
</dbReference>
<dbReference type="STRING" id="6198.A0A074ZAT0"/>
<dbReference type="Gene3D" id="1.10.472.80">
    <property type="entry name" value="Ypt/Rab-GAP domain of gyp1p, domain 3"/>
    <property type="match status" value="1"/>
</dbReference>
<dbReference type="PROSITE" id="PS00018">
    <property type="entry name" value="EF_HAND_1"/>
    <property type="match status" value="1"/>
</dbReference>
<dbReference type="EMBL" id="KL596819">
    <property type="protein sequence ID" value="KER24208.1"/>
    <property type="molecule type" value="Genomic_DNA"/>
</dbReference>
<gene>
    <name evidence="4" type="ORF">T265_08097</name>
</gene>
<dbReference type="PANTHER" id="PTHR47219:SF6">
    <property type="entry name" value="RAB GTPASE-ACTIVATING PROTEIN 1"/>
    <property type="match status" value="1"/>
</dbReference>
<evidence type="ECO:0000259" key="3">
    <source>
        <dbReference type="PROSITE" id="PS50222"/>
    </source>
</evidence>
<dbReference type="InterPro" id="IPR035969">
    <property type="entry name" value="Rab-GAP_TBC_sf"/>
</dbReference>
<dbReference type="PROSITE" id="PS50222">
    <property type="entry name" value="EF_HAND_2"/>
    <property type="match status" value="1"/>
</dbReference>
<dbReference type="SUPFAM" id="SSF47923">
    <property type="entry name" value="Ypt/Rab-GAP domain of gyp1p"/>
    <property type="match status" value="2"/>
</dbReference>
<keyword evidence="5" id="KW-1185">Reference proteome</keyword>
<evidence type="ECO:0000259" key="2">
    <source>
        <dbReference type="PROSITE" id="PS50086"/>
    </source>
</evidence>
<feature type="region of interest" description="Disordered" evidence="1">
    <location>
        <begin position="1200"/>
        <end position="1254"/>
    </location>
</feature>
<organism evidence="4 5">
    <name type="scientific">Opisthorchis viverrini</name>
    <name type="common">Southeast Asian liver fluke</name>
    <dbReference type="NCBI Taxonomy" id="6198"/>
    <lineage>
        <taxon>Eukaryota</taxon>
        <taxon>Metazoa</taxon>
        <taxon>Spiralia</taxon>
        <taxon>Lophotrochozoa</taxon>
        <taxon>Platyhelminthes</taxon>
        <taxon>Trematoda</taxon>
        <taxon>Digenea</taxon>
        <taxon>Opisthorchiida</taxon>
        <taxon>Opisthorchiata</taxon>
        <taxon>Opisthorchiidae</taxon>
        <taxon>Opisthorchis</taxon>
    </lineage>
</organism>
<reference evidence="4 5" key="1">
    <citation type="submission" date="2013-11" db="EMBL/GenBank/DDBJ databases">
        <title>Opisthorchis viverrini - life in the bile duct.</title>
        <authorList>
            <person name="Young N.D."/>
            <person name="Nagarajan N."/>
            <person name="Lin S.J."/>
            <person name="Korhonen P.K."/>
            <person name="Jex A.R."/>
            <person name="Hall R.S."/>
            <person name="Safavi-Hemami H."/>
            <person name="Kaewkong W."/>
            <person name="Bertrand D."/>
            <person name="Gao S."/>
            <person name="Seet Q."/>
            <person name="Wongkham S."/>
            <person name="Teh B.T."/>
            <person name="Wongkham C."/>
            <person name="Intapan P.M."/>
            <person name="Maleewong W."/>
            <person name="Yang X."/>
            <person name="Hu M."/>
            <person name="Wang Z."/>
            <person name="Hofmann A."/>
            <person name="Sternberg P.W."/>
            <person name="Tan P."/>
            <person name="Wang J."/>
            <person name="Gasser R.B."/>
        </authorList>
    </citation>
    <scope>NUCLEOTIDE SEQUENCE [LARGE SCALE GENOMIC DNA]</scope>
</reference>
<dbReference type="SMART" id="SM00164">
    <property type="entry name" value="TBC"/>
    <property type="match status" value="1"/>
</dbReference>
<feature type="compositionally biased region" description="Polar residues" evidence="1">
    <location>
        <begin position="1126"/>
        <end position="1144"/>
    </location>
</feature>
<dbReference type="RefSeq" id="XP_009172060.1">
    <property type="nucleotide sequence ID" value="XM_009173796.1"/>
</dbReference>
<dbReference type="GO" id="GO:0005096">
    <property type="term" value="F:GTPase activator activity"/>
    <property type="evidence" value="ECO:0007669"/>
    <property type="project" value="TreeGrafter"/>
</dbReference>
<dbReference type="Gene3D" id="2.30.29.30">
    <property type="entry name" value="Pleckstrin-homology domain (PH domain)/Phosphotyrosine-binding domain (PTB)"/>
    <property type="match status" value="1"/>
</dbReference>
<protein>
    <recommendedName>
        <fullName evidence="6">TBC domain protein</fullName>
    </recommendedName>
</protein>
<dbReference type="Gene3D" id="1.10.8.270">
    <property type="entry name" value="putative rabgap domain of human tbc1 domain family member 14 like domains"/>
    <property type="match status" value="1"/>
</dbReference>
<dbReference type="Gene3D" id="1.10.238.10">
    <property type="entry name" value="EF-hand"/>
    <property type="match status" value="1"/>
</dbReference>
<dbReference type="InterPro" id="IPR018247">
    <property type="entry name" value="EF_Hand_1_Ca_BS"/>
</dbReference>
<dbReference type="GO" id="GO:0031267">
    <property type="term" value="F:small GTPase binding"/>
    <property type="evidence" value="ECO:0007669"/>
    <property type="project" value="TreeGrafter"/>
</dbReference>
<dbReference type="CTD" id="20322276"/>
<dbReference type="PANTHER" id="PTHR47219">
    <property type="entry name" value="RAB GTPASE-ACTIVATING PROTEIN 1-LIKE"/>
    <property type="match status" value="1"/>
</dbReference>
<feature type="compositionally biased region" description="Low complexity" evidence="1">
    <location>
        <begin position="1222"/>
        <end position="1238"/>
    </location>
</feature>
<evidence type="ECO:0000256" key="1">
    <source>
        <dbReference type="SAM" id="MobiDB-lite"/>
    </source>
</evidence>
<name>A0A074ZAT0_OPIVI</name>
<evidence type="ECO:0008006" key="6">
    <source>
        <dbReference type="Google" id="ProtNLM"/>
    </source>
</evidence>
<sequence>MRSASGPAYKLIIIWKAADFHRCGFSGCSGVPLSRNDSIVDFDHVGNIVTLINHYDNRNASLSASEKPSCYYTALLEHSGLQTKLLVYTATILSRAAMAQWLECEFTDRKVRVSNPTSASRLPLSGLGQPGSIPALVLSLGGMAVRHRKGATAEQRQVMKETEYFVLQKRKEKTSSGLLGLLTGTVESILDVSVPVYRIVMKGAEKSFYLVANSNSEREINKHWKYIMTKLCPQLPDLPKDDVFAFLFHKFDSHAARYVEMYEIERIPGRLPGGFVCIKTPEKSYHFGIFIRPEETFEMILKLANFGVRQLLIDDCYNNRVPFPFAPRKLLPRSFSRLKVDLDARTKSEAYRAAFNLPSDEDLEISVDCELCTPYDKSSVAGRLFLSNRFLCFYTWDETSVKVILPLREVLVAEATDTKNASVHGGMVITTKENVFILKNVQKREEIVAAIDRFLNSPKKTPASRSISGYCGSTKSLLSTSSGCSPPNALIDWDQQSDASSSLSSTGSGHLHESPSTSRANDQPGPAMTGRFAICQSADDLTCTTPTNLLVRANLFATSDDAEGARMASWADYFGLYGSGMTMYRTDRLRSLVLNGLPEKLRGRLWMVLSGAENELCVHPGYYAELVRQTEGRVNFVVEEIERDLHRSLPEHPAYHTSEGIAALRRVLTTYAYRNPSVGYCQSMNIVTSVLLLYCTEEEAFWLLTAICERLLPDYYDSRVVGVRIDQYILRDLLEENIPNILPPSSSDRRFSKSTDSDGTRSSRSHSPGAGFIGCEDFETLSSLTAATRRPPFRQRGDTHPSDIGSELINMLSISWFLTLFINTMPFRCAVYIMDCFFYDGARVIFQVALEILRKHADLIESCLNNGEESEIMGRLGTFFARLGLRHLTESSDSNLSSQLPTSSRWEHQVLFTKPTEVSDASTDSGATTLENSHGSTCSIREPVHELIADAYTNFPMVTNERINSMRMRRRLPVIQALSEAACRDVVRSLEQFNILPPSELTELFVVFREHYIASRYYRQHQVQPATSHHEAYNPNRPAYDMHRIDAEQFTGLFAGLVPWNRTAAHLAIPCFRLLDRDHDNLINFRDFSWLMACICGSHWVTKLQLLHLLHQPPVWQSSSADIDCSMTTRHSRPNSHSSPTGTTAPPHIIADQPGVISERVPTEHESSGSSSSSDFDMLEPGLEVTEEMFVTWDSDRESDRLMDASEQASTSKEHVHDVAQSNRSRSSSHSFMSGSPSVLHRDNTNPYLPVSENMPPLTQEEFVRLLKTIHCLLDASSPQESILFDAVAHVSSELQKTAEARRSKSQEKHKGSEQPEIKERGRLPSDLKLVDDPLWRIGFAELRDAFMRQPQLIAHFSKRTPVLSLCAQFRKQLHRRK</sequence>
<dbReference type="Proteomes" id="UP000054324">
    <property type="component" value="Unassembled WGS sequence"/>
</dbReference>
<dbReference type="Pfam" id="PF00566">
    <property type="entry name" value="RabGAP-TBC"/>
    <property type="match status" value="2"/>
</dbReference>
<evidence type="ECO:0000313" key="4">
    <source>
        <dbReference type="EMBL" id="KER24208.1"/>
    </source>
</evidence>
<dbReference type="InterPro" id="IPR002048">
    <property type="entry name" value="EF_hand_dom"/>
</dbReference>
<dbReference type="OrthoDB" id="17687at2759"/>
<dbReference type="FunFam" id="1.10.8.270:FF:000002">
    <property type="entry name" value="TBC1 domain family member 9B"/>
    <property type="match status" value="1"/>
</dbReference>
<feature type="compositionally biased region" description="Basic and acidic residues" evidence="1">
    <location>
        <begin position="747"/>
        <end position="761"/>
    </location>
</feature>
<dbReference type="InterPro" id="IPR004182">
    <property type="entry name" value="GRAM"/>
</dbReference>
<feature type="region of interest" description="Disordered" evidence="1">
    <location>
        <begin position="496"/>
        <end position="525"/>
    </location>
</feature>
<feature type="region of interest" description="Disordered" evidence="1">
    <location>
        <begin position="744"/>
        <end position="774"/>
    </location>
</feature>
<accession>A0A074ZAT0</accession>
<dbReference type="KEGG" id="ovi:T265_08097"/>
<dbReference type="PROSITE" id="PS50086">
    <property type="entry name" value="TBC_RABGAP"/>
    <property type="match status" value="1"/>
</dbReference>
<feature type="domain" description="Rab-GAP TBC" evidence="2">
    <location>
        <begin position="596"/>
        <end position="841"/>
    </location>
</feature>
<dbReference type="Gene3D" id="1.10.10.750">
    <property type="entry name" value="Ypt/Rab-GAP domain of gyp1p, domain 1"/>
    <property type="match status" value="1"/>
</dbReference>
<dbReference type="GeneID" id="20322276"/>
<dbReference type="InterPro" id="IPR000195">
    <property type="entry name" value="Rab-GAP-TBC_dom"/>
</dbReference>
<feature type="compositionally biased region" description="Low complexity" evidence="1">
    <location>
        <begin position="496"/>
        <end position="509"/>
    </location>
</feature>
<dbReference type="InterPro" id="IPR050302">
    <property type="entry name" value="Rab_GAP_TBC_domain"/>
</dbReference>
<feature type="domain" description="EF-hand" evidence="3">
    <location>
        <begin position="1071"/>
        <end position="1098"/>
    </location>
</feature>
<dbReference type="Pfam" id="PF02893">
    <property type="entry name" value="GRAM"/>
    <property type="match status" value="1"/>
</dbReference>
<proteinExistence type="predicted"/>
<evidence type="ECO:0000313" key="5">
    <source>
        <dbReference type="Proteomes" id="UP000054324"/>
    </source>
</evidence>
<dbReference type="GO" id="GO:0005509">
    <property type="term" value="F:calcium ion binding"/>
    <property type="evidence" value="ECO:0007669"/>
    <property type="project" value="InterPro"/>
</dbReference>
<dbReference type="InterPro" id="IPR011993">
    <property type="entry name" value="PH-like_dom_sf"/>
</dbReference>
<feature type="region of interest" description="Disordered" evidence="1">
    <location>
        <begin position="1298"/>
        <end position="1322"/>
    </location>
</feature>
<feature type="region of interest" description="Disordered" evidence="1">
    <location>
        <begin position="1126"/>
        <end position="1150"/>
    </location>
</feature>